<proteinExistence type="predicted"/>
<dbReference type="AlphaFoldDB" id="A0AAD7UWR5"/>
<name>A0AAD7UWR5_9FUNG</name>
<keyword evidence="2" id="KW-1133">Transmembrane helix</keyword>
<keyword evidence="2" id="KW-0472">Membrane</keyword>
<dbReference type="RefSeq" id="XP_058338445.1">
    <property type="nucleotide sequence ID" value="XM_058490833.1"/>
</dbReference>
<evidence type="ECO:0000256" key="1">
    <source>
        <dbReference type="SAM" id="MobiDB-lite"/>
    </source>
</evidence>
<dbReference type="EMBL" id="JARTCD010000077">
    <property type="protein sequence ID" value="KAJ8653531.1"/>
    <property type="molecule type" value="Genomic_DNA"/>
</dbReference>
<reference evidence="3 4" key="1">
    <citation type="submission" date="2023-03" db="EMBL/GenBank/DDBJ databases">
        <title>Genome sequence of Lichtheimia ornata CBS 291.66.</title>
        <authorList>
            <person name="Mohabir J.T."/>
            <person name="Shea T.P."/>
            <person name="Kurbessoian T."/>
            <person name="Berby B."/>
            <person name="Fontaine J."/>
            <person name="Livny J."/>
            <person name="Gnirke A."/>
            <person name="Stajich J.E."/>
            <person name="Cuomo C.A."/>
        </authorList>
    </citation>
    <scope>NUCLEOTIDE SEQUENCE [LARGE SCALE GENOMIC DNA]</scope>
    <source>
        <strain evidence="3">CBS 291.66</strain>
    </source>
</reference>
<organism evidence="3 4">
    <name type="scientific">Lichtheimia ornata</name>
    <dbReference type="NCBI Taxonomy" id="688661"/>
    <lineage>
        <taxon>Eukaryota</taxon>
        <taxon>Fungi</taxon>
        <taxon>Fungi incertae sedis</taxon>
        <taxon>Mucoromycota</taxon>
        <taxon>Mucoromycotina</taxon>
        <taxon>Mucoromycetes</taxon>
        <taxon>Mucorales</taxon>
        <taxon>Lichtheimiaceae</taxon>
        <taxon>Lichtheimia</taxon>
    </lineage>
</organism>
<feature type="region of interest" description="Disordered" evidence="1">
    <location>
        <begin position="409"/>
        <end position="443"/>
    </location>
</feature>
<keyword evidence="4" id="KW-1185">Reference proteome</keyword>
<sequence>MVSPYEVPHIEICGQSTTLTFVQCDVMYMNWTTVSLPNCYDKIRFGDNSTWSPSQCYLFEVNGTLHYGVEETPAPDSPEIRRIDIYWLINSLSNITEASVGIPSITIMLYDPRFSRWDPKAVNHMIPQEVAFSTEMTQGNYRSTSLRNYTSTLFFTPSRYRAIPPHDSGSLLGFEPSFVDIYTISSTQLDWPMHRQDNINLTRGDYHGLFSVQLSKATYDVKTEQRQHTLLSAVALAGGAYGAITTLYTVMFGMVRHSPWGMVHQLPLTVVRAVDKVSDKRNKRQRLLSNDHHSRSSSPLPPPRPPQNNSSSDDDEVEMAIVESTPLPSLGRKSSDDHPSPPPPLYHHQPPSSPDTTDPPYHGDRDRIQHLETRMLEMQEVLREYYINMDFLDQMRDVRRRRTRGVPWLHRSSTSSGNPSIAKRDNSSRDVLGGWLYEDDPRK</sequence>
<accession>A0AAD7UWR5</accession>
<dbReference type="Proteomes" id="UP001234581">
    <property type="component" value="Unassembled WGS sequence"/>
</dbReference>
<evidence type="ECO:0000313" key="4">
    <source>
        <dbReference type="Proteomes" id="UP001234581"/>
    </source>
</evidence>
<feature type="transmembrane region" description="Helical" evidence="2">
    <location>
        <begin position="230"/>
        <end position="255"/>
    </location>
</feature>
<dbReference type="GeneID" id="83218261"/>
<gene>
    <name evidence="3" type="ORF">O0I10_010859</name>
</gene>
<protein>
    <submittedName>
        <fullName evidence="3">Uncharacterized protein</fullName>
    </submittedName>
</protein>
<evidence type="ECO:0000256" key="2">
    <source>
        <dbReference type="SAM" id="Phobius"/>
    </source>
</evidence>
<comment type="caution">
    <text evidence="3">The sequence shown here is derived from an EMBL/GenBank/DDBJ whole genome shotgun (WGS) entry which is preliminary data.</text>
</comment>
<evidence type="ECO:0000313" key="3">
    <source>
        <dbReference type="EMBL" id="KAJ8653531.1"/>
    </source>
</evidence>
<feature type="region of interest" description="Disordered" evidence="1">
    <location>
        <begin position="279"/>
        <end position="365"/>
    </location>
</feature>
<feature type="compositionally biased region" description="Low complexity" evidence="1">
    <location>
        <begin position="346"/>
        <end position="360"/>
    </location>
</feature>
<keyword evidence="2" id="KW-0812">Transmembrane</keyword>